<comment type="caution">
    <text evidence="1">The sequence shown here is derived from an EMBL/GenBank/DDBJ whole genome shotgun (WGS) entry which is preliminary data.</text>
</comment>
<dbReference type="Pfam" id="PF13242">
    <property type="entry name" value="Hydrolase_like"/>
    <property type="match status" value="1"/>
</dbReference>
<dbReference type="Proteomes" id="UP001597097">
    <property type="component" value="Unassembled WGS sequence"/>
</dbReference>
<proteinExistence type="predicted"/>
<evidence type="ECO:0000313" key="2">
    <source>
        <dbReference type="Proteomes" id="UP001597097"/>
    </source>
</evidence>
<evidence type="ECO:0000313" key="1">
    <source>
        <dbReference type="EMBL" id="MFD1540668.1"/>
    </source>
</evidence>
<accession>A0ABW4GCW9</accession>
<sequence length="196" mass="20864">MAGRSWRPGPCSGGRPALCETLDIHGIPRSDDYFERFIDLQARGYEERAHAMRLRGRVLPGALNALQALSCVPGITQSILTGNTKASAEAKLRIFGLNRLLDLEIGAYREDGPVRARLIPIAQDRARSKDGLTYSPDLTVLIGDTPQDVIAGRDGGARVIAVASGKSSPTDLKAAGADVVFPDLTDSAALIRTITG</sequence>
<dbReference type="EMBL" id="JBHUCM010000019">
    <property type="protein sequence ID" value="MFD1540668.1"/>
    <property type="molecule type" value="Genomic_DNA"/>
</dbReference>
<dbReference type="InterPro" id="IPR050155">
    <property type="entry name" value="HAD-like_hydrolase_sf"/>
</dbReference>
<organism evidence="1 2">
    <name type="scientific">Nonomuraea guangzhouensis</name>
    <dbReference type="NCBI Taxonomy" id="1291555"/>
    <lineage>
        <taxon>Bacteria</taxon>
        <taxon>Bacillati</taxon>
        <taxon>Actinomycetota</taxon>
        <taxon>Actinomycetes</taxon>
        <taxon>Streptosporangiales</taxon>
        <taxon>Streptosporangiaceae</taxon>
        <taxon>Nonomuraea</taxon>
    </lineage>
</organism>
<dbReference type="PANTHER" id="PTHR43434">
    <property type="entry name" value="PHOSPHOGLYCOLATE PHOSPHATASE"/>
    <property type="match status" value="1"/>
</dbReference>
<dbReference type="RefSeq" id="WP_219527097.1">
    <property type="nucleotide sequence ID" value="NZ_JAHKRM010000001.1"/>
</dbReference>
<gene>
    <name evidence="1" type="ORF">ACFSJ0_26675</name>
</gene>
<reference evidence="2" key="1">
    <citation type="journal article" date="2019" name="Int. J. Syst. Evol. Microbiol.">
        <title>The Global Catalogue of Microorganisms (GCM) 10K type strain sequencing project: providing services to taxonomists for standard genome sequencing and annotation.</title>
        <authorList>
            <consortium name="The Broad Institute Genomics Platform"/>
            <consortium name="The Broad Institute Genome Sequencing Center for Infectious Disease"/>
            <person name="Wu L."/>
            <person name="Ma J."/>
        </authorList>
    </citation>
    <scope>NUCLEOTIDE SEQUENCE [LARGE SCALE GENOMIC DNA]</scope>
    <source>
        <strain evidence="2">CGMCC 1.15399</strain>
    </source>
</reference>
<name>A0ABW4GCW9_9ACTN</name>
<dbReference type="PANTHER" id="PTHR43434:SF1">
    <property type="entry name" value="PHOSPHOGLYCOLATE PHOSPHATASE"/>
    <property type="match status" value="1"/>
</dbReference>
<keyword evidence="2" id="KW-1185">Reference proteome</keyword>
<protein>
    <submittedName>
        <fullName evidence="1">HAD hydrolase-like protein</fullName>
    </submittedName>
</protein>